<keyword evidence="3" id="KW-1185">Reference proteome</keyword>
<dbReference type="NCBIfam" id="TIGR02622">
    <property type="entry name" value="CDP_4_6_dhtase"/>
    <property type="match status" value="1"/>
</dbReference>
<dbReference type="Gene3D" id="3.40.50.720">
    <property type="entry name" value="NAD(P)-binding Rossmann-like Domain"/>
    <property type="match status" value="1"/>
</dbReference>
<gene>
    <name evidence="2" type="ORF">SAMN06265348_103329</name>
</gene>
<dbReference type="InterPro" id="IPR016040">
    <property type="entry name" value="NAD(P)-bd_dom"/>
</dbReference>
<evidence type="ECO:0000313" key="3">
    <source>
        <dbReference type="Proteomes" id="UP000320300"/>
    </source>
</evidence>
<protein>
    <submittedName>
        <fullName evidence="2">CDP-glucose 4,6-dehydratase</fullName>
    </submittedName>
</protein>
<dbReference type="InterPro" id="IPR013445">
    <property type="entry name" value="CDP_4_6_deHydtase"/>
</dbReference>
<accession>A0A521CAN4</accession>
<sequence length="363" mass="40685">MSFNNIYYGKKVLVTGHTGFKGSWLAIWLRELGAEVYGYALEPSGDMDNFVTCDLPNKMNHFIGDVRDGKALKKYFQDVQPDFAFHLAAQPLVLLSYQDPASTFETNMMGVVNFFDAVRCTPSVKAAVNVTTDKCYDNKEWVWGYRENDPMGGKDPYSASKGCSELITSSYLESFFKVDGTCNVASGRAGNVIGGGDWALDRIIPDYFRAVQQGIKLEVRNPYATRPWQHVLEPLSGYLNLASELYINGKSFSGGWNFGPEDTSNYSVKNLIDKMLTIDSKGGYIIPQNVVKLHEAILLKLDISKAVNYLKWKPVLDFDQTVEYTLNGYLADMDESVDVYTSRVEQILDYTAKGIKKGIVWAL</sequence>
<dbReference type="PANTHER" id="PTHR43000">
    <property type="entry name" value="DTDP-D-GLUCOSE 4,6-DEHYDRATASE-RELATED"/>
    <property type="match status" value="1"/>
</dbReference>
<evidence type="ECO:0000313" key="2">
    <source>
        <dbReference type="EMBL" id="SMO55810.1"/>
    </source>
</evidence>
<dbReference type="Proteomes" id="UP000320300">
    <property type="component" value="Unassembled WGS sequence"/>
</dbReference>
<dbReference type="EMBL" id="FXTN01000003">
    <property type="protein sequence ID" value="SMO55810.1"/>
    <property type="molecule type" value="Genomic_DNA"/>
</dbReference>
<name>A0A521CAN4_9SPHI</name>
<dbReference type="SUPFAM" id="SSF51735">
    <property type="entry name" value="NAD(P)-binding Rossmann-fold domains"/>
    <property type="match status" value="1"/>
</dbReference>
<feature type="domain" description="NAD(P)-binding" evidence="1">
    <location>
        <begin position="13"/>
        <end position="323"/>
    </location>
</feature>
<dbReference type="InterPro" id="IPR036291">
    <property type="entry name" value="NAD(P)-bd_dom_sf"/>
</dbReference>
<organism evidence="2 3">
    <name type="scientific">Pedobacter westerhofensis</name>
    <dbReference type="NCBI Taxonomy" id="425512"/>
    <lineage>
        <taxon>Bacteria</taxon>
        <taxon>Pseudomonadati</taxon>
        <taxon>Bacteroidota</taxon>
        <taxon>Sphingobacteriia</taxon>
        <taxon>Sphingobacteriales</taxon>
        <taxon>Sphingobacteriaceae</taxon>
        <taxon>Pedobacter</taxon>
    </lineage>
</organism>
<dbReference type="AlphaFoldDB" id="A0A521CAN4"/>
<evidence type="ECO:0000259" key="1">
    <source>
        <dbReference type="Pfam" id="PF16363"/>
    </source>
</evidence>
<dbReference type="Pfam" id="PF16363">
    <property type="entry name" value="GDP_Man_Dehyd"/>
    <property type="match status" value="1"/>
</dbReference>
<dbReference type="OrthoDB" id="9779041at2"/>
<dbReference type="Gene3D" id="3.90.25.10">
    <property type="entry name" value="UDP-galactose 4-epimerase, domain 1"/>
    <property type="match status" value="1"/>
</dbReference>
<proteinExistence type="predicted"/>
<reference evidence="2 3" key="1">
    <citation type="submission" date="2017-05" db="EMBL/GenBank/DDBJ databases">
        <authorList>
            <person name="Varghese N."/>
            <person name="Submissions S."/>
        </authorList>
    </citation>
    <scope>NUCLEOTIDE SEQUENCE [LARGE SCALE GENOMIC DNA]</scope>
    <source>
        <strain evidence="2 3">DSM 19036</strain>
    </source>
</reference>